<sequence>MAESFVLWARGGYTVYFPIETLGGPAGKGVGGQKQIDLITQVLRRVVLAGQTPLRCDASDGLPPKRLSAASGGVF</sequence>
<accession>A0AA40FM46</accession>
<dbReference type="Proteomes" id="UP001177670">
    <property type="component" value="Unassembled WGS sequence"/>
</dbReference>
<reference evidence="1" key="1">
    <citation type="submission" date="2021-10" db="EMBL/GenBank/DDBJ databases">
        <title>Melipona bicolor Genome sequencing and assembly.</title>
        <authorList>
            <person name="Araujo N.S."/>
            <person name="Arias M.C."/>
        </authorList>
    </citation>
    <scope>NUCLEOTIDE SEQUENCE</scope>
    <source>
        <strain evidence="1">USP_2M_L1-L4_2017</strain>
        <tissue evidence="1">Whole body</tissue>
    </source>
</reference>
<evidence type="ECO:0000313" key="2">
    <source>
        <dbReference type="Proteomes" id="UP001177670"/>
    </source>
</evidence>
<protein>
    <submittedName>
        <fullName evidence="1">Uncharacterized protein</fullName>
    </submittedName>
</protein>
<dbReference type="EMBL" id="JAHYIQ010000026">
    <property type="protein sequence ID" value="KAK1121636.1"/>
    <property type="molecule type" value="Genomic_DNA"/>
</dbReference>
<proteinExistence type="predicted"/>
<name>A0AA40FM46_9HYME</name>
<comment type="caution">
    <text evidence="1">The sequence shown here is derived from an EMBL/GenBank/DDBJ whole genome shotgun (WGS) entry which is preliminary data.</text>
</comment>
<organism evidence="1 2">
    <name type="scientific">Melipona bicolor</name>
    <dbReference type="NCBI Taxonomy" id="60889"/>
    <lineage>
        <taxon>Eukaryota</taxon>
        <taxon>Metazoa</taxon>
        <taxon>Ecdysozoa</taxon>
        <taxon>Arthropoda</taxon>
        <taxon>Hexapoda</taxon>
        <taxon>Insecta</taxon>
        <taxon>Pterygota</taxon>
        <taxon>Neoptera</taxon>
        <taxon>Endopterygota</taxon>
        <taxon>Hymenoptera</taxon>
        <taxon>Apocrita</taxon>
        <taxon>Aculeata</taxon>
        <taxon>Apoidea</taxon>
        <taxon>Anthophila</taxon>
        <taxon>Apidae</taxon>
        <taxon>Melipona</taxon>
    </lineage>
</organism>
<dbReference type="AlphaFoldDB" id="A0AA40FM46"/>
<keyword evidence="2" id="KW-1185">Reference proteome</keyword>
<evidence type="ECO:0000313" key="1">
    <source>
        <dbReference type="EMBL" id="KAK1121636.1"/>
    </source>
</evidence>
<gene>
    <name evidence="1" type="ORF">K0M31_010424</name>
</gene>